<protein>
    <submittedName>
        <fullName evidence="1">Uncharacterized protein</fullName>
    </submittedName>
</protein>
<sequence length="187" mass="20858">MIKFSSTALMLFNNIPGNTLDMAWSFHVERFCQQMNEENPTWLDGCELLEEDGTLAVNLINWSNVLHFMAEQGSQFLVDNCTSYWYMKRKTAKWATIPGEHSLIELCYVSSFGDMFAAHATEYFASRAVGEAKYALAIRCNQDLTTKCSGTGYSVEEAIADNDTWNALEAMNAQNPASTVGALHPSV</sequence>
<organism evidence="1 2">
    <name type="scientific">Pseudomonas phage Psa21</name>
    <dbReference type="NCBI Taxonomy" id="2530023"/>
    <lineage>
        <taxon>Viruses</taxon>
        <taxon>Duplodnaviria</taxon>
        <taxon>Heunggongvirae</taxon>
        <taxon>Uroviricota</taxon>
        <taxon>Caudoviricetes</taxon>
        <taxon>Chimalliviridae</taxon>
        <taxon>Tepukevirus</taxon>
        <taxon>Tepukevirus Psa21</taxon>
    </lineage>
</organism>
<proteinExistence type="predicted"/>
<evidence type="ECO:0000313" key="2">
    <source>
        <dbReference type="Proteomes" id="UP000294134"/>
    </source>
</evidence>
<dbReference type="Proteomes" id="UP000294134">
    <property type="component" value="Segment"/>
</dbReference>
<dbReference type="EMBL" id="MK552327">
    <property type="protein sequence ID" value="QBJ02665.1"/>
    <property type="molecule type" value="Genomic_DNA"/>
</dbReference>
<gene>
    <name evidence="1" type="ORF">PSA21_138</name>
</gene>
<reference evidence="1 2" key="1">
    <citation type="submission" date="2019-02" db="EMBL/GenBank/DDBJ databases">
        <authorList>
            <person name="Frampton R.A."/>
            <person name="Wojtus J.K."/>
            <person name="Fineran P.C."/>
            <person name="Hendrickson H.L."/>
        </authorList>
    </citation>
    <scope>NUCLEOTIDE SEQUENCE [LARGE SCALE GENOMIC DNA]</scope>
</reference>
<evidence type="ECO:0000313" key="1">
    <source>
        <dbReference type="EMBL" id="QBJ02665.1"/>
    </source>
</evidence>
<name>A0A481W593_9CAUD</name>
<accession>A0A481W593</accession>
<keyword evidence="2" id="KW-1185">Reference proteome</keyword>